<evidence type="ECO:0000313" key="7">
    <source>
        <dbReference type="EMBL" id="KER22363.1"/>
    </source>
</evidence>
<dbReference type="PROSITE" id="PS01186">
    <property type="entry name" value="EGF_2"/>
    <property type="match status" value="1"/>
</dbReference>
<keyword evidence="3 4" id="KW-1015">Disulfide bond</keyword>
<evidence type="ECO:0000256" key="1">
    <source>
        <dbReference type="ARBA" id="ARBA00022536"/>
    </source>
</evidence>
<keyword evidence="8" id="KW-1185">Reference proteome</keyword>
<dbReference type="PROSITE" id="PS50092">
    <property type="entry name" value="TSP1"/>
    <property type="match status" value="1"/>
</dbReference>
<feature type="disulfide bond" evidence="4">
    <location>
        <begin position="508"/>
        <end position="525"/>
    </location>
</feature>
<dbReference type="InterPro" id="IPR000742">
    <property type="entry name" value="EGF"/>
</dbReference>
<feature type="transmembrane region" description="Helical" evidence="5">
    <location>
        <begin position="610"/>
        <end position="632"/>
    </location>
</feature>
<accession>A0A074Z5L2</accession>
<evidence type="ECO:0000313" key="8">
    <source>
        <dbReference type="Proteomes" id="UP000054324"/>
    </source>
</evidence>
<dbReference type="InterPro" id="IPR036383">
    <property type="entry name" value="TSP1_rpt_sf"/>
</dbReference>
<sequence length="637" mass="72004">MFAIVLLQDWVGSNPSLMLADEPIEVVDKFVYLGSCISPGGLAKDDISIRIGKARAAFANLRHLWRKNLTSLSVLFIGSHLLRVWHCQAECIPKAPDVHREHPFWSMRAFENLQYMYGFPIDFMGGTVSQFMLNTTKCTGDLTTANKIACNFANIPQYCHFGMSQLSSLRGKPGNATCPGPFLPDWSAQPKKVPPPTDLSTLHILTSETARRLGEDPPEWNPSFDQWFKDCADCEDMVNIGGIYLCNYTRYLQKFEYRTADLRIVEWDKSQQNLFSLYVYKFCTITWKLFIKTNTDVPKIHPFCPNPCSVRLGPCSKVENVIPALKTPVLLHSVSESNCIVIGDGFYEGQYECLCRKGYVWNKDSKTCMPHDLCALNEAERRKNSSIEPICSEAGTLRCISFPPPTTESQRSDDISASVQLASRYACVCRSGYMGPRCERLRDPCIESSKPGSVAGEQACRTYLGNKCTPHNGTDYYFCKCAENWVHDSTFPFPNCYRRRSICDRVICRNRGTCVSSSDQRAFLCLCEYGWHGRLCELPDVRHWLPWGPWTLCSAPLCGGRGWHSRTRECRVPVNNVTGLGQCQGNSVEFRPCRSGCPDPVRSYVPMIKLIIFFGCCLLTLQASVGFIYLLLKMEYL</sequence>
<dbReference type="RefSeq" id="XP_009173895.1">
    <property type="nucleotide sequence ID" value="XM_009175631.1"/>
</dbReference>
<proteinExistence type="predicted"/>
<dbReference type="PANTHER" id="PTHR24049">
    <property type="entry name" value="CRUMBS FAMILY MEMBER"/>
    <property type="match status" value="1"/>
</dbReference>
<dbReference type="InterPro" id="IPR000884">
    <property type="entry name" value="TSP1_rpt"/>
</dbReference>
<dbReference type="GeneID" id="20323701"/>
<keyword evidence="5" id="KW-1133">Transmembrane helix</keyword>
<evidence type="ECO:0000259" key="6">
    <source>
        <dbReference type="PROSITE" id="PS50026"/>
    </source>
</evidence>
<dbReference type="SUPFAM" id="SSF57196">
    <property type="entry name" value="EGF/Laminin"/>
    <property type="match status" value="2"/>
</dbReference>
<keyword evidence="1 4" id="KW-0245">EGF-like domain</keyword>
<dbReference type="PROSITE" id="PS00022">
    <property type="entry name" value="EGF_1"/>
    <property type="match status" value="1"/>
</dbReference>
<dbReference type="SMART" id="SM00181">
    <property type="entry name" value="EGF"/>
    <property type="match status" value="3"/>
</dbReference>
<dbReference type="OrthoDB" id="6228714at2759"/>
<keyword evidence="5" id="KW-0812">Transmembrane</keyword>
<dbReference type="Gene3D" id="2.20.100.10">
    <property type="entry name" value="Thrombospondin type-1 (TSP1) repeat"/>
    <property type="match status" value="1"/>
</dbReference>
<dbReference type="SMART" id="SM00209">
    <property type="entry name" value="TSP1"/>
    <property type="match status" value="1"/>
</dbReference>
<dbReference type="AlphaFoldDB" id="A0A074Z5L2"/>
<dbReference type="CTD" id="20323701"/>
<keyword evidence="2" id="KW-0677">Repeat</keyword>
<evidence type="ECO:0000256" key="3">
    <source>
        <dbReference type="ARBA" id="ARBA00023157"/>
    </source>
</evidence>
<protein>
    <recommendedName>
        <fullName evidence="6">EGF-like domain-containing protein</fullName>
    </recommendedName>
</protein>
<dbReference type="Proteomes" id="UP000054324">
    <property type="component" value="Unassembled WGS sequence"/>
</dbReference>
<evidence type="ECO:0000256" key="5">
    <source>
        <dbReference type="SAM" id="Phobius"/>
    </source>
</evidence>
<evidence type="ECO:0000256" key="4">
    <source>
        <dbReference type="PROSITE-ProRule" id="PRU00076"/>
    </source>
</evidence>
<dbReference type="KEGG" id="ovi:T265_09532"/>
<dbReference type="InterPro" id="IPR051022">
    <property type="entry name" value="Notch_Cell-Fate_Det"/>
</dbReference>
<dbReference type="SUPFAM" id="SSF82895">
    <property type="entry name" value="TSP-1 type 1 repeat"/>
    <property type="match status" value="1"/>
</dbReference>
<organism evidence="7 8">
    <name type="scientific">Opisthorchis viverrini</name>
    <name type="common">Southeast Asian liver fluke</name>
    <dbReference type="NCBI Taxonomy" id="6198"/>
    <lineage>
        <taxon>Eukaryota</taxon>
        <taxon>Metazoa</taxon>
        <taxon>Spiralia</taxon>
        <taxon>Lophotrochozoa</taxon>
        <taxon>Platyhelminthes</taxon>
        <taxon>Trematoda</taxon>
        <taxon>Digenea</taxon>
        <taxon>Opisthorchiida</taxon>
        <taxon>Opisthorchiata</taxon>
        <taxon>Opisthorchiidae</taxon>
        <taxon>Opisthorchis</taxon>
    </lineage>
</organism>
<dbReference type="Pfam" id="PF00090">
    <property type="entry name" value="TSP_1"/>
    <property type="match status" value="1"/>
</dbReference>
<keyword evidence="5" id="KW-0472">Membrane</keyword>
<dbReference type="Gene3D" id="2.10.25.10">
    <property type="entry name" value="Laminin"/>
    <property type="match status" value="2"/>
</dbReference>
<feature type="disulfide bond" evidence="4">
    <location>
        <begin position="527"/>
        <end position="536"/>
    </location>
</feature>
<name>A0A074Z5L2_OPIVI</name>
<dbReference type="EMBL" id="KL596903">
    <property type="protein sequence ID" value="KER22363.1"/>
    <property type="molecule type" value="Genomic_DNA"/>
</dbReference>
<gene>
    <name evidence="7" type="ORF">T265_09532</name>
</gene>
<comment type="caution">
    <text evidence="4">Lacks conserved residue(s) required for the propagation of feature annotation.</text>
</comment>
<dbReference type="PROSITE" id="PS50026">
    <property type="entry name" value="EGF_3"/>
    <property type="match status" value="1"/>
</dbReference>
<feature type="domain" description="EGF-like" evidence="6">
    <location>
        <begin position="499"/>
        <end position="537"/>
    </location>
</feature>
<reference evidence="7 8" key="1">
    <citation type="submission" date="2013-11" db="EMBL/GenBank/DDBJ databases">
        <title>Opisthorchis viverrini - life in the bile duct.</title>
        <authorList>
            <person name="Young N.D."/>
            <person name="Nagarajan N."/>
            <person name="Lin S.J."/>
            <person name="Korhonen P.K."/>
            <person name="Jex A.R."/>
            <person name="Hall R.S."/>
            <person name="Safavi-Hemami H."/>
            <person name="Kaewkong W."/>
            <person name="Bertrand D."/>
            <person name="Gao S."/>
            <person name="Seet Q."/>
            <person name="Wongkham S."/>
            <person name="Teh B.T."/>
            <person name="Wongkham C."/>
            <person name="Intapan P.M."/>
            <person name="Maleewong W."/>
            <person name="Yang X."/>
            <person name="Hu M."/>
            <person name="Wang Z."/>
            <person name="Hofmann A."/>
            <person name="Sternberg P.W."/>
            <person name="Tan P."/>
            <person name="Wang J."/>
            <person name="Gasser R.B."/>
        </authorList>
    </citation>
    <scope>NUCLEOTIDE SEQUENCE [LARGE SCALE GENOMIC DNA]</scope>
</reference>
<evidence type="ECO:0000256" key="2">
    <source>
        <dbReference type="ARBA" id="ARBA00022737"/>
    </source>
</evidence>